<sequence length="40" mass="4758">MQEMEVHRLKDLLIPCSFEPTQEQLGKPNRTPRYGNESWV</sequence>
<accession>A0ABS2P385</accession>
<name>A0ABS2P385_9BACI</name>
<reference evidence="2 3" key="1">
    <citation type="submission" date="2021-01" db="EMBL/GenBank/DDBJ databases">
        <title>Genomic Encyclopedia of Type Strains, Phase IV (KMG-IV): sequencing the most valuable type-strain genomes for metagenomic binning, comparative biology and taxonomic classification.</title>
        <authorList>
            <person name="Goeker M."/>
        </authorList>
    </citation>
    <scope>NUCLEOTIDE SEQUENCE [LARGE SCALE GENOMIC DNA]</scope>
    <source>
        <strain evidence="2 3">DSM 25879</strain>
    </source>
</reference>
<proteinExistence type="predicted"/>
<feature type="region of interest" description="Disordered" evidence="1">
    <location>
        <begin position="20"/>
        <end position="40"/>
    </location>
</feature>
<evidence type="ECO:0000313" key="2">
    <source>
        <dbReference type="EMBL" id="MBM7621073.1"/>
    </source>
</evidence>
<evidence type="ECO:0008006" key="4">
    <source>
        <dbReference type="Google" id="ProtNLM"/>
    </source>
</evidence>
<evidence type="ECO:0000256" key="1">
    <source>
        <dbReference type="SAM" id="MobiDB-lite"/>
    </source>
</evidence>
<evidence type="ECO:0000313" key="3">
    <source>
        <dbReference type="Proteomes" id="UP000737402"/>
    </source>
</evidence>
<gene>
    <name evidence="2" type="ORF">JOC95_002946</name>
</gene>
<dbReference type="Proteomes" id="UP000737402">
    <property type="component" value="Unassembled WGS sequence"/>
</dbReference>
<organism evidence="2 3">
    <name type="scientific">Sutcliffiella tianshenii</name>
    <dbReference type="NCBI Taxonomy" id="1463404"/>
    <lineage>
        <taxon>Bacteria</taxon>
        <taxon>Bacillati</taxon>
        <taxon>Bacillota</taxon>
        <taxon>Bacilli</taxon>
        <taxon>Bacillales</taxon>
        <taxon>Bacillaceae</taxon>
        <taxon>Sutcliffiella</taxon>
    </lineage>
</organism>
<comment type="caution">
    <text evidence="2">The sequence shown here is derived from an EMBL/GenBank/DDBJ whole genome shotgun (WGS) entry which is preliminary data.</text>
</comment>
<protein>
    <recommendedName>
        <fullName evidence="4">Transposase</fullName>
    </recommendedName>
</protein>
<dbReference type="EMBL" id="JAFBED010000006">
    <property type="protein sequence ID" value="MBM7621073.1"/>
    <property type="molecule type" value="Genomic_DNA"/>
</dbReference>
<keyword evidence="3" id="KW-1185">Reference proteome</keyword>